<dbReference type="InterPro" id="IPR027417">
    <property type="entry name" value="P-loop_NTPase"/>
</dbReference>
<feature type="non-terminal residue" evidence="7">
    <location>
        <position position="440"/>
    </location>
</feature>
<evidence type="ECO:0000256" key="3">
    <source>
        <dbReference type="ARBA" id="ARBA00022806"/>
    </source>
</evidence>
<reference evidence="7" key="1">
    <citation type="journal article" date="2015" name="Nature">
        <title>Complex archaea that bridge the gap between prokaryotes and eukaryotes.</title>
        <authorList>
            <person name="Spang A."/>
            <person name="Saw J.H."/>
            <person name="Jorgensen S.L."/>
            <person name="Zaremba-Niedzwiedzka K."/>
            <person name="Martijn J."/>
            <person name="Lind A.E."/>
            <person name="van Eijk R."/>
            <person name="Schleper C."/>
            <person name="Guy L."/>
            <person name="Ettema T.J."/>
        </authorList>
    </citation>
    <scope>NUCLEOTIDE SEQUENCE</scope>
</reference>
<dbReference type="Pfam" id="PF04851">
    <property type="entry name" value="ResIII"/>
    <property type="match status" value="1"/>
</dbReference>
<evidence type="ECO:0000256" key="4">
    <source>
        <dbReference type="ARBA" id="ARBA00022840"/>
    </source>
</evidence>
<dbReference type="GO" id="GO:0016787">
    <property type="term" value="F:hydrolase activity"/>
    <property type="evidence" value="ECO:0007669"/>
    <property type="project" value="UniProtKB-KW"/>
</dbReference>
<evidence type="ECO:0000256" key="2">
    <source>
        <dbReference type="ARBA" id="ARBA00022801"/>
    </source>
</evidence>
<dbReference type="GO" id="GO:0005524">
    <property type="term" value="F:ATP binding"/>
    <property type="evidence" value="ECO:0007669"/>
    <property type="project" value="UniProtKB-KW"/>
</dbReference>
<dbReference type="PANTHER" id="PTHR11274">
    <property type="entry name" value="RAD25/XP-B DNA REPAIR HELICASE"/>
    <property type="match status" value="1"/>
</dbReference>
<dbReference type="EMBL" id="LAZR01008119">
    <property type="protein sequence ID" value="KKM80842.1"/>
    <property type="molecule type" value="Genomic_DNA"/>
</dbReference>
<comment type="caution">
    <text evidence="7">The sequence shown here is derived from an EMBL/GenBank/DDBJ whole genome shotgun (WGS) entry which is preliminary data.</text>
</comment>
<dbReference type="InterPro" id="IPR050615">
    <property type="entry name" value="ATP-dep_DNA_Helicase"/>
</dbReference>
<dbReference type="Gene3D" id="3.40.50.300">
    <property type="entry name" value="P-loop containing nucleotide triphosphate hydrolases"/>
    <property type="match status" value="1"/>
</dbReference>
<sequence length="440" mass="48815">MRRLLLRMTTIHVGPAKCQLVASTVARLEVKDALSFRVKGFQFSPAYRSGHWDGRQTLLSRDGTFSSGLLKLVENALRDAEIPFTCEALEVPEVVLNSARWGLLVELRDYQEEAVKAALEGKRGIFEMATGTGKTEVMIAITAALGLRTLVLVNNRDLALQTAQRFSARLAGAKVGVIGAGRRELRDITIATFQSLRSWIKRDAEQALKALRTYDVVHSDECHTLPAKTYVPVILSIPAQYRFGWSATPFKEDDKRAELQLIGATGPVLMELQPKEAVRTGTSVPTSVTMLQWRQSKPMTTWGSYRFDVDDAAFESYAALYRRAIIESDERNDAIVEAAQALAQSGRPTLILVTSIPHGEAPRRLGAARHRQCDLRSRSRCARALWTSDCRWRQGSSRSGTARRSWESSVEGEGSFGGRRLLRHPLTNALASFQSTLEGV</sequence>
<dbReference type="Pfam" id="PF21241">
    <property type="entry name" value="UvsW_N"/>
    <property type="match status" value="1"/>
</dbReference>
<dbReference type="PROSITE" id="PS51192">
    <property type="entry name" value="HELICASE_ATP_BIND_1"/>
    <property type="match status" value="1"/>
</dbReference>
<dbReference type="SUPFAM" id="SSF52540">
    <property type="entry name" value="P-loop containing nucleoside triphosphate hydrolases"/>
    <property type="match status" value="1"/>
</dbReference>
<dbReference type="PANTHER" id="PTHR11274:SF0">
    <property type="entry name" value="GENERAL TRANSCRIPTION AND DNA REPAIR FACTOR IIH HELICASE SUBUNIT XPB"/>
    <property type="match status" value="1"/>
</dbReference>
<dbReference type="InterPro" id="IPR049409">
    <property type="entry name" value="UvsW_N"/>
</dbReference>
<organism evidence="7">
    <name type="scientific">marine sediment metagenome</name>
    <dbReference type="NCBI Taxonomy" id="412755"/>
    <lineage>
        <taxon>unclassified sequences</taxon>
        <taxon>metagenomes</taxon>
        <taxon>ecological metagenomes</taxon>
    </lineage>
</organism>
<dbReference type="InterPro" id="IPR049430">
    <property type="entry name" value="UvsW_N_sf"/>
</dbReference>
<dbReference type="InterPro" id="IPR006935">
    <property type="entry name" value="Helicase/UvrB_N"/>
</dbReference>
<feature type="domain" description="Helicase ATP-binding" evidence="6">
    <location>
        <begin position="115"/>
        <end position="267"/>
    </location>
</feature>
<keyword evidence="3" id="KW-0347">Helicase</keyword>
<dbReference type="SMART" id="SM00487">
    <property type="entry name" value="DEXDc"/>
    <property type="match status" value="1"/>
</dbReference>
<dbReference type="AlphaFoldDB" id="A0A0F9NHP0"/>
<keyword evidence="4" id="KW-0067">ATP-binding</keyword>
<dbReference type="GO" id="GO:0003677">
    <property type="term" value="F:DNA binding"/>
    <property type="evidence" value="ECO:0007669"/>
    <property type="project" value="InterPro"/>
</dbReference>
<keyword evidence="2" id="KW-0378">Hydrolase</keyword>
<evidence type="ECO:0000259" key="6">
    <source>
        <dbReference type="PROSITE" id="PS51192"/>
    </source>
</evidence>
<proteinExistence type="predicted"/>
<accession>A0A0F9NHP0</accession>
<dbReference type="GO" id="GO:0004386">
    <property type="term" value="F:helicase activity"/>
    <property type="evidence" value="ECO:0007669"/>
    <property type="project" value="UniProtKB-KW"/>
</dbReference>
<dbReference type="CDD" id="cd17926">
    <property type="entry name" value="DEXHc_RE"/>
    <property type="match status" value="1"/>
</dbReference>
<dbReference type="InterPro" id="IPR014001">
    <property type="entry name" value="Helicase_ATP-bd"/>
</dbReference>
<protein>
    <recommendedName>
        <fullName evidence="6">Helicase ATP-binding domain-containing protein</fullName>
    </recommendedName>
</protein>
<evidence type="ECO:0000256" key="5">
    <source>
        <dbReference type="SAM" id="MobiDB-lite"/>
    </source>
</evidence>
<feature type="region of interest" description="Disordered" evidence="5">
    <location>
        <begin position="394"/>
        <end position="417"/>
    </location>
</feature>
<dbReference type="Gene3D" id="3.30.780.20">
    <property type="match status" value="1"/>
</dbReference>
<gene>
    <name evidence="7" type="ORF">LCGC14_1335730</name>
</gene>
<evidence type="ECO:0000313" key="7">
    <source>
        <dbReference type="EMBL" id="KKM80842.1"/>
    </source>
</evidence>
<evidence type="ECO:0000256" key="1">
    <source>
        <dbReference type="ARBA" id="ARBA00022741"/>
    </source>
</evidence>
<keyword evidence="1" id="KW-0547">Nucleotide-binding</keyword>
<name>A0A0F9NHP0_9ZZZZ</name>